<evidence type="ECO:0000259" key="6">
    <source>
        <dbReference type="PROSITE" id="PS50850"/>
    </source>
</evidence>
<feature type="transmembrane region" description="Helical" evidence="5">
    <location>
        <begin position="273"/>
        <end position="292"/>
    </location>
</feature>
<evidence type="ECO:0000313" key="8">
    <source>
        <dbReference type="Proteomes" id="UP000288716"/>
    </source>
</evidence>
<dbReference type="InterPro" id="IPR036259">
    <property type="entry name" value="MFS_trans_sf"/>
</dbReference>
<dbReference type="Gene3D" id="1.20.1250.20">
    <property type="entry name" value="MFS general substrate transporter like domains"/>
    <property type="match status" value="2"/>
</dbReference>
<feature type="transmembrane region" description="Helical" evidence="5">
    <location>
        <begin position="231"/>
        <end position="253"/>
    </location>
</feature>
<evidence type="ECO:0000256" key="1">
    <source>
        <dbReference type="ARBA" id="ARBA00004141"/>
    </source>
</evidence>
<dbReference type="SUPFAM" id="SSF103473">
    <property type="entry name" value="MFS general substrate transporter"/>
    <property type="match status" value="1"/>
</dbReference>
<dbReference type="EMBL" id="NCKV01004388">
    <property type="protein sequence ID" value="RWS24802.1"/>
    <property type="molecule type" value="Genomic_DNA"/>
</dbReference>
<dbReference type="PANTHER" id="PTHR10924:SF4">
    <property type="entry name" value="GH15861P"/>
    <property type="match status" value="1"/>
</dbReference>
<dbReference type="Proteomes" id="UP000288716">
    <property type="component" value="Unassembled WGS sequence"/>
</dbReference>
<accession>A0A443SBA6</accession>
<feature type="transmembrane region" description="Helical" evidence="5">
    <location>
        <begin position="367"/>
        <end position="389"/>
    </location>
</feature>
<dbReference type="GO" id="GO:0015232">
    <property type="term" value="F:heme transmembrane transporter activity"/>
    <property type="evidence" value="ECO:0007669"/>
    <property type="project" value="TreeGrafter"/>
</dbReference>
<feature type="transmembrane region" description="Helical" evidence="5">
    <location>
        <begin position="108"/>
        <end position="127"/>
    </location>
</feature>
<feature type="transmembrane region" description="Helical" evidence="5">
    <location>
        <begin position="84"/>
        <end position="102"/>
    </location>
</feature>
<sequence length="442" mass="49333">MENNNKETSPENNGRYLMLAIFSGLNFMQSFQCMQLTIIANIVESYYHVSHEEVNLTSIVNFVAIVIFMIPSNCLLAKIGVRKHVILGALLNFFGTLIKIIGNETNSNSFYLILFGQSLVAISAAILEPLAPQIARIWFPTHQASRATSVGLLSMFVGNLMAMTVPVLLVPDSKVIEDIKGGFKLLFLGQTLISAFLLMSAIILFREKPVNKEDEKVNECLPMQYNYCKSLMFVFNKDVILLALICGIMGSSQQSWLTNINEYLLPSFHNDKFIGVVGFLFCGANIVSSYFFGYLLDKKNWYKASLFFVSGFSVILFCSLYASIRFKNSLLLMAAATALGFTLGSWCSICVNFAAEITHPQPENVATGVLMISSELMSAILTFFVSLLIDNSDQLLIVSFYSFLMVIAFMFTAFVSSYKNQSADLEIQPIVCVRYKKFSSVR</sequence>
<dbReference type="PANTHER" id="PTHR10924">
    <property type="entry name" value="MAJOR FACILITATOR SUPERFAMILY PROTEIN-RELATED"/>
    <property type="match status" value="1"/>
</dbReference>
<dbReference type="GO" id="GO:0020037">
    <property type="term" value="F:heme binding"/>
    <property type="evidence" value="ECO:0007669"/>
    <property type="project" value="TreeGrafter"/>
</dbReference>
<dbReference type="InterPro" id="IPR049680">
    <property type="entry name" value="FLVCR1-2_SLC49-like"/>
</dbReference>
<keyword evidence="2 5" id="KW-0812">Transmembrane</keyword>
<reference evidence="7 8" key="1">
    <citation type="journal article" date="2018" name="Gigascience">
        <title>Genomes of trombidid mites reveal novel predicted allergens and laterally-transferred genes associated with secondary metabolism.</title>
        <authorList>
            <person name="Dong X."/>
            <person name="Chaisiri K."/>
            <person name="Xia D."/>
            <person name="Armstrong S.D."/>
            <person name="Fang Y."/>
            <person name="Donnelly M.J."/>
            <person name="Kadowaki T."/>
            <person name="McGarry J.W."/>
            <person name="Darby A.C."/>
            <person name="Makepeace B.L."/>
        </authorList>
    </citation>
    <scope>NUCLEOTIDE SEQUENCE [LARGE SCALE GENOMIC DNA]</scope>
    <source>
        <strain evidence="7">UoL-UT</strain>
    </source>
</reference>
<protein>
    <recommendedName>
        <fullName evidence="6">Major facilitator superfamily (MFS) profile domain-containing protein</fullName>
    </recommendedName>
</protein>
<evidence type="ECO:0000256" key="2">
    <source>
        <dbReference type="ARBA" id="ARBA00022692"/>
    </source>
</evidence>
<feature type="transmembrane region" description="Helical" evidence="5">
    <location>
        <begin position="59"/>
        <end position="77"/>
    </location>
</feature>
<gene>
    <name evidence="7" type="ORF">B4U80_13168</name>
</gene>
<evidence type="ECO:0000313" key="7">
    <source>
        <dbReference type="EMBL" id="RWS24802.1"/>
    </source>
</evidence>
<dbReference type="OrthoDB" id="422206at2759"/>
<dbReference type="Pfam" id="PF07690">
    <property type="entry name" value="MFS_1"/>
    <property type="match status" value="1"/>
</dbReference>
<evidence type="ECO:0000256" key="4">
    <source>
        <dbReference type="ARBA" id="ARBA00023136"/>
    </source>
</evidence>
<dbReference type="GO" id="GO:0097037">
    <property type="term" value="P:heme export"/>
    <property type="evidence" value="ECO:0007669"/>
    <property type="project" value="TreeGrafter"/>
</dbReference>
<comment type="subcellular location">
    <subcellularLocation>
        <location evidence="1">Membrane</location>
        <topology evidence="1">Multi-pass membrane protein</topology>
    </subcellularLocation>
</comment>
<dbReference type="AlphaFoldDB" id="A0A443SBA6"/>
<feature type="transmembrane region" description="Helical" evidence="5">
    <location>
        <begin position="148"/>
        <end position="170"/>
    </location>
</feature>
<dbReference type="PROSITE" id="PS50850">
    <property type="entry name" value="MFS"/>
    <property type="match status" value="1"/>
</dbReference>
<name>A0A443SBA6_9ACAR</name>
<proteinExistence type="predicted"/>
<feature type="transmembrane region" description="Helical" evidence="5">
    <location>
        <begin position="182"/>
        <end position="205"/>
    </location>
</feature>
<keyword evidence="4 5" id="KW-0472">Membrane</keyword>
<feature type="domain" description="Major facilitator superfamily (MFS) profile" evidence="6">
    <location>
        <begin position="18"/>
        <end position="420"/>
    </location>
</feature>
<feature type="transmembrane region" description="Helical" evidence="5">
    <location>
        <begin position="304"/>
        <end position="324"/>
    </location>
</feature>
<feature type="transmembrane region" description="Helical" evidence="5">
    <location>
        <begin position="16"/>
        <end position="39"/>
    </location>
</feature>
<dbReference type="InterPro" id="IPR011701">
    <property type="entry name" value="MFS"/>
</dbReference>
<evidence type="ECO:0000256" key="3">
    <source>
        <dbReference type="ARBA" id="ARBA00022989"/>
    </source>
</evidence>
<organism evidence="7 8">
    <name type="scientific">Leptotrombidium deliense</name>
    <dbReference type="NCBI Taxonomy" id="299467"/>
    <lineage>
        <taxon>Eukaryota</taxon>
        <taxon>Metazoa</taxon>
        <taxon>Ecdysozoa</taxon>
        <taxon>Arthropoda</taxon>
        <taxon>Chelicerata</taxon>
        <taxon>Arachnida</taxon>
        <taxon>Acari</taxon>
        <taxon>Acariformes</taxon>
        <taxon>Trombidiformes</taxon>
        <taxon>Prostigmata</taxon>
        <taxon>Anystina</taxon>
        <taxon>Parasitengona</taxon>
        <taxon>Trombiculoidea</taxon>
        <taxon>Trombiculidae</taxon>
        <taxon>Leptotrombidium</taxon>
    </lineage>
</organism>
<dbReference type="GO" id="GO:0016020">
    <property type="term" value="C:membrane"/>
    <property type="evidence" value="ECO:0007669"/>
    <property type="project" value="UniProtKB-SubCell"/>
</dbReference>
<dbReference type="VEuPathDB" id="VectorBase:LDEU007238"/>
<feature type="transmembrane region" description="Helical" evidence="5">
    <location>
        <begin position="395"/>
        <end position="415"/>
    </location>
</feature>
<keyword evidence="3 5" id="KW-1133">Transmembrane helix</keyword>
<dbReference type="InterPro" id="IPR020846">
    <property type="entry name" value="MFS_dom"/>
</dbReference>
<evidence type="ECO:0000256" key="5">
    <source>
        <dbReference type="SAM" id="Phobius"/>
    </source>
</evidence>
<comment type="caution">
    <text evidence="7">The sequence shown here is derived from an EMBL/GenBank/DDBJ whole genome shotgun (WGS) entry which is preliminary data.</text>
</comment>
<feature type="transmembrane region" description="Helical" evidence="5">
    <location>
        <begin position="330"/>
        <end position="355"/>
    </location>
</feature>
<keyword evidence="8" id="KW-1185">Reference proteome</keyword>